<dbReference type="OrthoDB" id="2014935at2"/>
<dbReference type="STRING" id="1194083.BN12_1750004"/>
<protein>
    <submittedName>
        <fullName evidence="2">Putative ABC transporter</fullName>
    </submittedName>
</protein>
<feature type="transmembrane region" description="Helical" evidence="1">
    <location>
        <begin position="79"/>
        <end position="99"/>
    </location>
</feature>
<evidence type="ECO:0000256" key="1">
    <source>
        <dbReference type="SAM" id="Phobius"/>
    </source>
</evidence>
<feature type="transmembrane region" description="Helical" evidence="1">
    <location>
        <begin position="497"/>
        <end position="521"/>
    </location>
</feature>
<gene>
    <name evidence="2" type="ORF">BN12_1750004</name>
</gene>
<dbReference type="RefSeq" id="WP_048554161.1">
    <property type="nucleotide sequence ID" value="NZ_HF570958.1"/>
</dbReference>
<keyword evidence="3" id="KW-1185">Reference proteome</keyword>
<organism evidence="2 3">
    <name type="scientific">Nostocoides japonicum T1-X7</name>
    <dbReference type="NCBI Taxonomy" id="1194083"/>
    <lineage>
        <taxon>Bacteria</taxon>
        <taxon>Bacillati</taxon>
        <taxon>Actinomycetota</taxon>
        <taxon>Actinomycetes</taxon>
        <taxon>Micrococcales</taxon>
        <taxon>Intrasporangiaceae</taxon>
        <taxon>Nostocoides</taxon>
    </lineage>
</organism>
<feature type="transmembrane region" description="Helical" evidence="1">
    <location>
        <begin position="191"/>
        <end position="218"/>
    </location>
</feature>
<evidence type="ECO:0000313" key="2">
    <source>
        <dbReference type="EMBL" id="CCH77235.1"/>
    </source>
</evidence>
<comment type="caution">
    <text evidence="2">The sequence shown here is derived from an EMBL/GenBank/DDBJ whole genome shotgun (WGS) entry which is preliminary data.</text>
</comment>
<accession>A0A077LZ12</accession>
<feature type="transmembrane region" description="Helical" evidence="1">
    <location>
        <begin position="348"/>
        <end position="367"/>
    </location>
</feature>
<proteinExistence type="predicted"/>
<keyword evidence="1" id="KW-0812">Transmembrane</keyword>
<feature type="transmembrane region" description="Helical" evidence="1">
    <location>
        <begin position="238"/>
        <end position="257"/>
    </location>
</feature>
<dbReference type="AlphaFoldDB" id="A0A077LZ12"/>
<feature type="transmembrane region" description="Helical" evidence="1">
    <location>
        <begin position="155"/>
        <end position="179"/>
    </location>
</feature>
<feature type="transmembrane region" description="Helical" evidence="1">
    <location>
        <begin position="426"/>
        <end position="450"/>
    </location>
</feature>
<feature type="transmembrane region" description="Helical" evidence="1">
    <location>
        <begin position="127"/>
        <end position="149"/>
    </location>
</feature>
<dbReference type="Proteomes" id="UP000035721">
    <property type="component" value="Unassembled WGS sequence"/>
</dbReference>
<feature type="transmembrane region" description="Helical" evidence="1">
    <location>
        <begin position="20"/>
        <end position="37"/>
    </location>
</feature>
<name>A0A077LZ12_9MICO</name>
<feature type="transmembrane region" description="Helical" evidence="1">
    <location>
        <begin position="295"/>
        <end position="316"/>
    </location>
</feature>
<keyword evidence="1" id="KW-0472">Membrane</keyword>
<sequence length="528" mass="53585">MTELAGTGSLLRLAWRRDRWILVVVALVLAVIPYSTMASTLDLYTTDAAAQAGARVMEDTPSVLALYGPLPSLTAEGVGIIKAILMGGLGTAFLAFAVVRRHTRTEEEEGRLELVAAGVVGRRAPMVAAVVLAVLAVAATAVLSALLLLPTGAGAAGAVAFAATILTPGLAMAGVTAVACQLTATTRGAGAIALGVLGAAYVLRVVGDTASDAGWLTWLSFLGWAEKVAPYGANRPSLLLLAVALLLVLLLVADVLLHRRDLGAGLWATRPGPAHASSSLAGASGLAWRLQRGSVIGWTIGYAVLGIVVGSLASSAGDIASDPSVRDMLAKMSGGHGTVTDLFLGTELRFMAIGAAAFAVVTALRLRSEETAGHAEVVLATPVSRWRWLAGHVSIALLGAAWLMLVAGLAAGLVASASSGYPVASLVGAALATVPAAWVMAGLTLLLFGLVPRLSALAWGVLAVFLLLGEFGELLKLPDWVIGLAPFDHLGSLPGGTVSATALLGLVVIAAVCLGLGGAGFRHRDLTT</sequence>
<feature type="transmembrane region" description="Helical" evidence="1">
    <location>
        <begin position="457"/>
        <end position="477"/>
    </location>
</feature>
<dbReference type="EMBL" id="CAJB01000085">
    <property type="protein sequence ID" value="CCH77235.1"/>
    <property type="molecule type" value="Genomic_DNA"/>
</dbReference>
<reference evidence="2 3" key="1">
    <citation type="journal article" date="2013" name="ISME J.">
        <title>A metabolic model for members of the genus Tetrasphaera involved in enhanced biological phosphorus removal.</title>
        <authorList>
            <person name="Kristiansen R."/>
            <person name="Nguyen H.T.T."/>
            <person name="Saunders A.M."/>
            <person name="Nielsen J.L."/>
            <person name="Wimmer R."/>
            <person name="Le V.Q."/>
            <person name="McIlroy S.J."/>
            <person name="Petrovski S."/>
            <person name="Seviour R.J."/>
            <person name="Calteau A."/>
            <person name="Nielsen K.L."/>
            <person name="Nielsen P.H."/>
        </authorList>
    </citation>
    <scope>NUCLEOTIDE SEQUENCE [LARGE SCALE GENOMIC DNA]</scope>
    <source>
        <strain evidence="2 3">T1-X7</strain>
    </source>
</reference>
<keyword evidence="1" id="KW-1133">Transmembrane helix</keyword>
<evidence type="ECO:0000313" key="3">
    <source>
        <dbReference type="Proteomes" id="UP000035721"/>
    </source>
</evidence>
<feature type="transmembrane region" description="Helical" evidence="1">
    <location>
        <begin position="388"/>
        <end position="414"/>
    </location>
</feature>